<dbReference type="EMBL" id="FQZE01000007">
    <property type="protein sequence ID" value="SHI87096.1"/>
    <property type="molecule type" value="Genomic_DNA"/>
</dbReference>
<organism evidence="2 3">
    <name type="scientific">Tangfeifania diversioriginum</name>
    <dbReference type="NCBI Taxonomy" id="1168035"/>
    <lineage>
        <taxon>Bacteria</taxon>
        <taxon>Pseudomonadati</taxon>
        <taxon>Bacteroidota</taxon>
        <taxon>Bacteroidia</taxon>
        <taxon>Marinilabiliales</taxon>
        <taxon>Prolixibacteraceae</taxon>
        <taxon>Tangfeifania</taxon>
    </lineage>
</organism>
<dbReference type="Pfam" id="PF14059">
    <property type="entry name" value="DUF4251"/>
    <property type="match status" value="1"/>
</dbReference>
<dbReference type="Gene3D" id="2.40.128.410">
    <property type="match status" value="1"/>
</dbReference>
<keyword evidence="3" id="KW-1185">Reference proteome</keyword>
<evidence type="ECO:0000256" key="1">
    <source>
        <dbReference type="SAM" id="SignalP"/>
    </source>
</evidence>
<proteinExistence type="predicted"/>
<evidence type="ECO:0000313" key="2">
    <source>
        <dbReference type="EMBL" id="SHI87096.1"/>
    </source>
</evidence>
<feature type="signal peptide" evidence="1">
    <location>
        <begin position="1"/>
        <end position="20"/>
    </location>
</feature>
<gene>
    <name evidence="2" type="ORF">SAMN05444280_10763</name>
</gene>
<name>A0A1M6ENT1_9BACT</name>
<dbReference type="Proteomes" id="UP000184050">
    <property type="component" value="Unassembled WGS sequence"/>
</dbReference>
<dbReference type="OrthoDB" id="1097715at2"/>
<dbReference type="AlphaFoldDB" id="A0A1M6ENT1"/>
<dbReference type="STRING" id="1168035.SAMN05444280_10763"/>
<evidence type="ECO:0000313" key="3">
    <source>
        <dbReference type="Proteomes" id="UP000184050"/>
    </source>
</evidence>
<feature type="chain" id="PRO_5012386982" description="DUF4251 domain-containing protein" evidence="1">
    <location>
        <begin position="21"/>
        <end position="171"/>
    </location>
</feature>
<keyword evidence="1" id="KW-0732">Signal</keyword>
<dbReference type="InterPro" id="IPR025347">
    <property type="entry name" value="DUF4251"/>
</dbReference>
<reference evidence="2 3" key="1">
    <citation type="submission" date="2016-11" db="EMBL/GenBank/DDBJ databases">
        <authorList>
            <person name="Jaros S."/>
            <person name="Januszkiewicz K."/>
            <person name="Wedrychowicz H."/>
        </authorList>
    </citation>
    <scope>NUCLEOTIDE SEQUENCE [LARGE SCALE GENOMIC DNA]</scope>
    <source>
        <strain evidence="2 3">DSM 27063</strain>
    </source>
</reference>
<protein>
    <recommendedName>
        <fullName evidence="4">DUF4251 domain-containing protein</fullName>
    </recommendedName>
</protein>
<evidence type="ECO:0008006" key="4">
    <source>
        <dbReference type="Google" id="ProtNLM"/>
    </source>
</evidence>
<accession>A0A1M6ENT1</accession>
<sequence>MKTIFFLLIVFFTTVTLTNAQTQEKKSRKEIRAERQTEKMKEIKNILKEKDFVFRPTHAMPMGGGSIYLNYSFDLKIKGDTIDSYLPFYGRAYHVDYGGRNSAFDFTELAEEYKMEKDENGYVVDFDVKKGMDNISFTFKISEQGYATLNVISTNRQAISFYGRIEAPEEE</sequence>
<dbReference type="RefSeq" id="WP_139279492.1">
    <property type="nucleotide sequence ID" value="NZ_FQZE01000007.1"/>
</dbReference>